<dbReference type="AlphaFoldDB" id="A0A1T4VKQ7"/>
<dbReference type="Pfam" id="PF00571">
    <property type="entry name" value="CBS"/>
    <property type="match status" value="1"/>
</dbReference>
<dbReference type="RefSeq" id="WP_078683846.1">
    <property type="nucleotide sequence ID" value="NZ_FUYA01000001.1"/>
</dbReference>
<dbReference type="InterPro" id="IPR046342">
    <property type="entry name" value="CBS_dom_sf"/>
</dbReference>
<keyword evidence="3" id="KW-1185">Reference proteome</keyword>
<organism evidence="2 3">
    <name type="scientific">Desulfobaculum bizertense DSM 18034</name>
    <dbReference type="NCBI Taxonomy" id="1121442"/>
    <lineage>
        <taxon>Bacteria</taxon>
        <taxon>Pseudomonadati</taxon>
        <taxon>Thermodesulfobacteriota</taxon>
        <taxon>Desulfovibrionia</taxon>
        <taxon>Desulfovibrionales</taxon>
        <taxon>Desulfovibrionaceae</taxon>
        <taxon>Desulfobaculum</taxon>
    </lineage>
</organism>
<sequence length="162" mass="18945">MLLRKRAWDLMREDVTRGVRGENLIFLLRRMQAAIERDADNHVAVIEDSHGHYLGVITMWDVVGYFEKQIFQRDELVDFEHADWDKAFATACRLSCHIGVEKLMRQHGVPCLEPTTPMILILENLQRDRRDWALVREGEKILGIVLKTDIFQEIGDEVLQVF</sequence>
<accession>A0A1T4VKQ7</accession>
<dbReference type="Gene3D" id="3.10.580.10">
    <property type="entry name" value="CBS-domain"/>
    <property type="match status" value="1"/>
</dbReference>
<dbReference type="Proteomes" id="UP000189733">
    <property type="component" value="Unassembled WGS sequence"/>
</dbReference>
<proteinExistence type="predicted"/>
<dbReference type="InterPro" id="IPR000644">
    <property type="entry name" value="CBS_dom"/>
</dbReference>
<evidence type="ECO:0000313" key="2">
    <source>
        <dbReference type="EMBL" id="SKA65475.1"/>
    </source>
</evidence>
<dbReference type="EMBL" id="FUYA01000001">
    <property type="protein sequence ID" value="SKA65475.1"/>
    <property type="molecule type" value="Genomic_DNA"/>
</dbReference>
<evidence type="ECO:0000259" key="1">
    <source>
        <dbReference type="Pfam" id="PF00571"/>
    </source>
</evidence>
<gene>
    <name evidence="2" type="ORF">SAMN02745702_00554</name>
</gene>
<dbReference type="OrthoDB" id="5453458at2"/>
<feature type="domain" description="CBS" evidence="1">
    <location>
        <begin position="38"/>
        <end position="66"/>
    </location>
</feature>
<dbReference type="SUPFAM" id="SSF54631">
    <property type="entry name" value="CBS-domain pair"/>
    <property type="match status" value="1"/>
</dbReference>
<protein>
    <recommendedName>
        <fullName evidence="1">CBS domain-containing protein</fullName>
    </recommendedName>
</protein>
<evidence type="ECO:0000313" key="3">
    <source>
        <dbReference type="Proteomes" id="UP000189733"/>
    </source>
</evidence>
<reference evidence="2 3" key="1">
    <citation type="submission" date="2017-02" db="EMBL/GenBank/DDBJ databases">
        <authorList>
            <person name="Peterson S.W."/>
        </authorList>
    </citation>
    <scope>NUCLEOTIDE SEQUENCE [LARGE SCALE GENOMIC DNA]</scope>
    <source>
        <strain evidence="2 3">DSM 18034</strain>
    </source>
</reference>
<name>A0A1T4VKQ7_9BACT</name>
<dbReference type="STRING" id="1121442.SAMN02745702_00554"/>